<evidence type="ECO:0000313" key="7">
    <source>
        <dbReference type="EMBL" id="KAJ4386329.1"/>
    </source>
</evidence>
<comment type="caution">
    <text evidence="7">The sequence shown here is derived from an EMBL/GenBank/DDBJ whole genome shotgun (WGS) entry which is preliminary data.</text>
</comment>
<keyword evidence="8" id="KW-1185">Reference proteome</keyword>
<keyword evidence="3 5" id="KW-1133">Transmembrane helix</keyword>
<evidence type="ECO:0000256" key="6">
    <source>
        <dbReference type="SAM" id="SignalP"/>
    </source>
</evidence>
<dbReference type="OrthoDB" id="5390143at2759"/>
<feature type="signal peptide" evidence="6">
    <location>
        <begin position="1"/>
        <end position="21"/>
    </location>
</feature>
<evidence type="ECO:0000256" key="4">
    <source>
        <dbReference type="ARBA" id="ARBA00023136"/>
    </source>
</evidence>
<gene>
    <name evidence="7" type="ORF">N0V93_009223</name>
</gene>
<feature type="transmembrane region" description="Helical" evidence="5">
    <location>
        <begin position="213"/>
        <end position="236"/>
    </location>
</feature>
<reference evidence="7" key="1">
    <citation type="submission" date="2022-10" db="EMBL/GenBank/DDBJ databases">
        <title>Tapping the CABI collections for fungal endophytes: first genome assemblies for Collariella, Neodidymelliopsis, Ascochyta clinopodiicola, Didymella pomorum, Didymosphaeria variabile, Neocosmospora piperis and Neocucurbitaria cava.</title>
        <authorList>
            <person name="Hill R."/>
        </authorList>
    </citation>
    <scope>NUCLEOTIDE SEQUENCE</scope>
    <source>
        <strain evidence="7">IMI 355082</strain>
    </source>
</reference>
<name>A0A9W8YJ94_9PEZI</name>
<dbReference type="GO" id="GO:0071944">
    <property type="term" value="C:cell periphery"/>
    <property type="evidence" value="ECO:0007669"/>
    <property type="project" value="UniProtKB-ARBA"/>
</dbReference>
<dbReference type="GO" id="GO:0016020">
    <property type="term" value="C:membrane"/>
    <property type="evidence" value="ECO:0007669"/>
    <property type="project" value="UniProtKB-SubCell"/>
</dbReference>
<organism evidence="7 8">
    <name type="scientific">Gnomoniopsis smithogilvyi</name>
    <dbReference type="NCBI Taxonomy" id="1191159"/>
    <lineage>
        <taxon>Eukaryota</taxon>
        <taxon>Fungi</taxon>
        <taxon>Dikarya</taxon>
        <taxon>Ascomycota</taxon>
        <taxon>Pezizomycotina</taxon>
        <taxon>Sordariomycetes</taxon>
        <taxon>Sordariomycetidae</taxon>
        <taxon>Diaporthales</taxon>
        <taxon>Gnomoniaceae</taxon>
        <taxon>Gnomoniopsis</taxon>
    </lineage>
</organism>
<evidence type="ECO:0000256" key="1">
    <source>
        <dbReference type="ARBA" id="ARBA00004167"/>
    </source>
</evidence>
<protein>
    <submittedName>
        <fullName evidence="7">Uncharacterized protein</fullName>
    </submittedName>
</protein>
<evidence type="ECO:0000256" key="5">
    <source>
        <dbReference type="SAM" id="Phobius"/>
    </source>
</evidence>
<dbReference type="AlphaFoldDB" id="A0A9W8YJ94"/>
<keyword evidence="6" id="KW-0732">Signal</keyword>
<evidence type="ECO:0000256" key="3">
    <source>
        <dbReference type="ARBA" id="ARBA00022989"/>
    </source>
</evidence>
<evidence type="ECO:0000313" key="8">
    <source>
        <dbReference type="Proteomes" id="UP001140453"/>
    </source>
</evidence>
<proteinExistence type="predicted"/>
<accession>A0A9W8YJ94</accession>
<keyword evidence="4 5" id="KW-0472">Membrane</keyword>
<keyword evidence="2 5" id="KW-0812">Transmembrane</keyword>
<dbReference type="Proteomes" id="UP001140453">
    <property type="component" value="Unassembled WGS sequence"/>
</dbReference>
<dbReference type="EMBL" id="JAPEVB010000006">
    <property type="protein sequence ID" value="KAJ4386329.1"/>
    <property type="molecule type" value="Genomic_DNA"/>
</dbReference>
<sequence>MLFLRLCLSMILLVDISQESGFSNPDFVTPYGPGTYENVVVWYIGQTKTIKYDISGTGLEDYTIALWQQSVDGGGATLGPVVNSVALPVVSDSFEWVVALNGFDLDASPVFFFWIFNGSSSNQGNTAFKDVSSAYFNISSDDPPISSVSTTATTSATSISSSTTTLSASTEVTTGTQISTPISTSTVSASATAINNSNLSESSNGSNGISTGAGVGIGVGVGLAGICAVVCAAILVRGKRQKAKAEVYELPPGSVVEDKRLQPESYNSYNGSQPAIKLVGPGQPVELSAKTLSPVELYAGPK</sequence>
<evidence type="ECO:0000256" key="2">
    <source>
        <dbReference type="ARBA" id="ARBA00022692"/>
    </source>
</evidence>
<comment type="subcellular location">
    <subcellularLocation>
        <location evidence="1">Membrane</location>
        <topology evidence="1">Single-pass membrane protein</topology>
    </subcellularLocation>
</comment>
<dbReference type="InterPro" id="IPR051694">
    <property type="entry name" value="Immunoregulatory_rcpt-like"/>
</dbReference>
<feature type="chain" id="PRO_5040835582" evidence="6">
    <location>
        <begin position="22"/>
        <end position="302"/>
    </location>
</feature>
<dbReference type="PANTHER" id="PTHR15549">
    <property type="entry name" value="PAIRED IMMUNOGLOBULIN-LIKE TYPE 2 RECEPTOR"/>
    <property type="match status" value="1"/>
</dbReference>